<sequence length="221" mass="25783">MSLISDVPLSNVTTYRADYTRTKPVKRTELWKFDKDYKNILIGTYEEDSLFFRECTLPEKCEGEREYEEKICERSLTYGKCLKEGLDASVMSRLHENDGRSEYMIAYCRRDDYNSKKCHKGRAIPEGWKIEETTYRCGYRPPEVLAGGRLPKNIVKRMVDNLRPNYELRALQSVKTGDSEYMAVIDKTGDEIIQGKLHGDPNIRPQFSQDEIIRAMLVSRR</sequence>
<organism evidence="1">
    <name type="scientific">Menopon gallinae</name>
    <name type="common">poultry shaft louse</name>
    <dbReference type="NCBI Taxonomy" id="328185"/>
    <lineage>
        <taxon>Eukaryota</taxon>
        <taxon>Metazoa</taxon>
        <taxon>Ecdysozoa</taxon>
        <taxon>Arthropoda</taxon>
        <taxon>Hexapoda</taxon>
        <taxon>Insecta</taxon>
        <taxon>Pterygota</taxon>
        <taxon>Neoptera</taxon>
        <taxon>Paraneoptera</taxon>
        <taxon>Psocodea</taxon>
        <taxon>Troctomorpha</taxon>
        <taxon>Phthiraptera</taxon>
        <taxon>Amblycera</taxon>
        <taxon>Menoponidae</taxon>
        <taxon>Menopon</taxon>
    </lineage>
</organism>
<dbReference type="AlphaFoldDB" id="A0AAW2HEM6"/>
<proteinExistence type="predicted"/>
<protein>
    <submittedName>
        <fullName evidence="1">Uncharacterized protein</fullName>
    </submittedName>
</protein>
<reference evidence="1" key="1">
    <citation type="journal article" date="2024" name="Gigascience">
        <title>Chromosome-level genome of the poultry shaft louse Menopon gallinae provides insight into the host-switching and adaptive evolution of parasitic lice.</title>
        <authorList>
            <person name="Xu Y."/>
            <person name="Ma L."/>
            <person name="Liu S."/>
            <person name="Liang Y."/>
            <person name="Liu Q."/>
            <person name="He Z."/>
            <person name="Tian L."/>
            <person name="Duan Y."/>
            <person name="Cai W."/>
            <person name="Li H."/>
            <person name="Song F."/>
        </authorList>
    </citation>
    <scope>NUCLEOTIDE SEQUENCE</scope>
    <source>
        <strain evidence="1">Cailab_2023a</strain>
    </source>
</reference>
<gene>
    <name evidence="1" type="ORF">PYX00_010197</name>
</gene>
<accession>A0AAW2HEM6</accession>
<dbReference type="EMBL" id="JARGDH010000005">
    <property type="protein sequence ID" value="KAL0268137.1"/>
    <property type="molecule type" value="Genomic_DNA"/>
</dbReference>
<name>A0AAW2HEM6_9NEOP</name>
<evidence type="ECO:0000313" key="1">
    <source>
        <dbReference type="EMBL" id="KAL0268137.1"/>
    </source>
</evidence>
<comment type="caution">
    <text evidence="1">The sequence shown here is derived from an EMBL/GenBank/DDBJ whole genome shotgun (WGS) entry which is preliminary data.</text>
</comment>